<dbReference type="PROSITE" id="PS50255">
    <property type="entry name" value="CYTOCHROME_B5_2"/>
    <property type="match status" value="1"/>
</dbReference>
<evidence type="ECO:0000256" key="11">
    <source>
        <dbReference type="RuleBase" id="RU362121"/>
    </source>
</evidence>
<dbReference type="Gene3D" id="3.10.120.10">
    <property type="entry name" value="Cytochrome b5-like heme/steroid binding domain"/>
    <property type="match status" value="1"/>
</dbReference>
<evidence type="ECO:0000259" key="12">
    <source>
        <dbReference type="PROSITE" id="PS50255"/>
    </source>
</evidence>
<keyword evidence="4 11" id="KW-0479">Metal-binding</keyword>
<keyword evidence="7" id="KW-0560">Oxidoreductase</keyword>
<dbReference type="PANTHER" id="PTHR12863">
    <property type="entry name" value="FATTY ACID HYDROXYLASE"/>
    <property type="match status" value="1"/>
</dbReference>
<evidence type="ECO:0000313" key="13">
    <source>
        <dbReference type="EnsemblMetazoa" id="BGLB004752-PB"/>
    </source>
</evidence>
<feature type="domain" description="Cytochrome b5 heme-binding" evidence="12">
    <location>
        <begin position="17"/>
        <end position="77"/>
    </location>
</feature>
<dbReference type="Proteomes" id="UP000076420">
    <property type="component" value="Unassembled WGS sequence"/>
</dbReference>
<evidence type="ECO:0000256" key="3">
    <source>
        <dbReference type="ARBA" id="ARBA00022692"/>
    </source>
</evidence>
<evidence type="ECO:0000256" key="6">
    <source>
        <dbReference type="ARBA" id="ARBA00022989"/>
    </source>
</evidence>
<dbReference type="GO" id="GO:0005789">
    <property type="term" value="C:endoplasmic reticulum membrane"/>
    <property type="evidence" value="ECO:0007669"/>
    <property type="project" value="UniProtKB-SubCell"/>
</dbReference>
<dbReference type="Pfam" id="PF00173">
    <property type="entry name" value="Cyt-b5"/>
    <property type="match status" value="1"/>
</dbReference>
<gene>
    <name evidence="13" type="primary">106059888</name>
</gene>
<comment type="subcellular location">
    <subcellularLocation>
        <location evidence="1">Endoplasmic reticulum membrane</location>
        <topology evidence="1">Multi-pass membrane protein</topology>
    </subcellularLocation>
</comment>
<dbReference type="PROSITE" id="PS00191">
    <property type="entry name" value="CYTOCHROME_B5_1"/>
    <property type="match status" value="1"/>
</dbReference>
<sequence>MGLPDTNGQHRPVKIRVTRKGKLYDLTEFVDRHPGGREILEQHNGLDIEAAMQNSSVHAHSKAAYTMLERYAVGTTDTSAQQLVGYKERVEDIRVMHVLFLHKTLRSYRAT</sequence>
<keyword evidence="5" id="KW-0256">Endoplasmic reticulum</keyword>
<dbReference type="AlphaFoldDB" id="A0A2C9JM91"/>
<organism evidence="13 14">
    <name type="scientific">Biomphalaria glabrata</name>
    <name type="common">Bloodfluke planorb</name>
    <name type="synonym">Freshwater snail</name>
    <dbReference type="NCBI Taxonomy" id="6526"/>
    <lineage>
        <taxon>Eukaryota</taxon>
        <taxon>Metazoa</taxon>
        <taxon>Spiralia</taxon>
        <taxon>Lophotrochozoa</taxon>
        <taxon>Mollusca</taxon>
        <taxon>Gastropoda</taxon>
        <taxon>Heterobranchia</taxon>
        <taxon>Euthyneura</taxon>
        <taxon>Panpulmonata</taxon>
        <taxon>Hygrophila</taxon>
        <taxon>Lymnaeoidea</taxon>
        <taxon>Planorbidae</taxon>
        <taxon>Biomphalaria</taxon>
    </lineage>
</organism>
<keyword evidence="6" id="KW-1133">Transmembrane helix</keyword>
<dbReference type="InterPro" id="IPR014430">
    <property type="entry name" value="Scs7"/>
</dbReference>
<keyword evidence="10" id="KW-0472">Membrane</keyword>
<accession>A0A2C9JM91</accession>
<name>A0A2C9JM91_BIOGL</name>
<keyword evidence="3" id="KW-0812">Transmembrane</keyword>
<evidence type="ECO:0000256" key="9">
    <source>
        <dbReference type="ARBA" id="ARBA00023098"/>
    </source>
</evidence>
<keyword evidence="2 11" id="KW-0349">Heme</keyword>
<dbReference type="PRINTS" id="PR00363">
    <property type="entry name" value="CYTOCHROMEB5"/>
</dbReference>
<evidence type="ECO:0000256" key="1">
    <source>
        <dbReference type="ARBA" id="ARBA00004477"/>
    </source>
</evidence>
<protein>
    <recommendedName>
        <fullName evidence="12">Cytochrome b5 heme-binding domain-containing protein</fullName>
    </recommendedName>
</protein>
<keyword evidence="9" id="KW-0443">Lipid metabolism</keyword>
<dbReference type="GO" id="GO:0006631">
    <property type="term" value="P:fatty acid metabolic process"/>
    <property type="evidence" value="ECO:0007669"/>
    <property type="project" value="TreeGrafter"/>
</dbReference>
<dbReference type="InterPro" id="IPR001199">
    <property type="entry name" value="Cyt_B5-like_heme/steroid-bd"/>
</dbReference>
<dbReference type="GO" id="GO:0020037">
    <property type="term" value="F:heme binding"/>
    <property type="evidence" value="ECO:0007669"/>
    <property type="project" value="UniProtKB-UniRule"/>
</dbReference>
<dbReference type="InterPro" id="IPR036400">
    <property type="entry name" value="Cyt_B5-like_heme/steroid_sf"/>
</dbReference>
<proteinExistence type="inferred from homology"/>
<dbReference type="GO" id="GO:0080132">
    <property type="term" value="F:fatty acid 2-hydroxylase activity"/>
    <property type="evidence" value="ECO:0007669"/>
    <property type="project" value="InterPro"/>
</dbReference>
<evidence type="ECO:0000256" key="10">
    <source>
        <dbReference type="ARBA" id="ARBA00023136"/>
    </source>
</evidence>
<evidence type="ECO:0000256" key="2">
    <source>
        <dbReference type="ARBA" id="ARBA00022617"/>
    </source>
</evidence>
<dbReference type="VEuPathDB" id="VectorBase:BGLAX_052011"/>
<dbReference type="STRING" id="6526.A0A2C9JM91"/>
<dbReference type="EnsemblMetazoa" id="BGLB004752-RB">
    <property type="protein sequence ID" value="BGLB004752-PB"/>
    <property type="gene ID" value="BGLB004752"/>
</dbReference>
<keyword evidence="8 11" id="KW-0408">Iron</keyword>
<dbReference type="VEuPathDB" id="VectorBase:BGLB004752"/>
<evidence type="ECO:0000256" key="8">
    <source>
        <dbReference type="ARBA" id="ARBA00023004"/>
    </source>
</evidence>
<comment type="similarity">
    <text evidence="11">Belongs to the cytochrome b5 family.</text>
</comment>
<dbReference type="SUPFAM" id="SSF55856">
    <property type="entry name" value="Cytochrome b5-like heme/steroid binding domain"/>
    <property type="match status" value="1"/>
</dbReference>
<reference evidence="13" key="1">
    <citation type="submission" date="2020-05" db="UniProtKB">
        <authorList>
            <consortium name="EnsemblMetazoa"/>
        </authorList>
    </citation>
    <scope>IDENTIFICATION</scope>
    <source>
        <strain evidence="13">BB02</strain>
    </source>
</reference>
<evidence type="ECO:0000313" key="14">
    <source>
        <dbReference type="Proteomes" id="UP000076420"/>
    </source>
</evidence>
<dbReference type="InterPro" id="IPR018506">
    <property type="entry name" value="Cyt_B5_heme-BS"/>
</dbReference>
<dbReference type="GO" id="GO:0046872">
    <property type="term" value="F:metal ion binding"/>
    <property type="evidence" value="ECO:0007669"/>
    <property type="project" value="UniProtKB-UniRule"/>
</dbReference>
<evidence type="ECO:0000256" key="5">
    <source>
        <dbReference type="ARBA" id="ARBA00022824"/>
    </source>
</evidence>
<dbReference type="PANTHER" id="PTHR12863:SF1">
    <property type="entry name" value="FATTY ACID 2-HYDROXYLASE"/>
    <property type="match status" value="1"/>
</dbReference>
<evidence type="ECO:0000256" key="4">
    <source>
        <dbReference type="ARBA" id="ARBA00022723"/>
    </source>
</evidence>
<dbReference type="KEGG" id="bgt:106059888"/>
<evidence type="ECO:0000256" key="7">
    <source>
        <dbReference type="ARBA" id="ARBA00023002"/>
    </source>
</evidence>
<dbReference type="SMART" id="SM01117">
    <property type="entry name" value="Cyt-b5"/>
    <property type="match status" value="1"/>
</dbReference>